<organism evidence="1 2">
    <name type="scientific">Austropuccinia psidii MF-1</name>
    <dbReference type="NCBI Taxonomy" id="1389203"/>
    <lineage>
        <taxon>Eukaryota</taxon>
        <taxon>Fungi</taxon>
        <taxon>Dikarya</taxon>
        <taxon>Basidiomycota</taxon>
        <taxon>Pucciniomycotina</taxon>
        <taxon>Pucciniomycetes</taxon>
        <taxon>Pucciniales</taxon>
        <taxon>Sphaerophragmiaceae</taxon>
        <taxon>Austropuccinia</taxon>
    </lineage>
</organism>
<dbReference type="OrthoDB" id="448448at2759"/>
<evidence type="ECO:0000313" key="2">
    <source>
        <dbReference type="Proteomes" id="UP000765509"/>
    </source>
</evidence>
<dbReference type="EMBL" id="AVOT02097524">
    <property type="protein sequence ID" value="MBW0576042.1"/>
    <property type="molecule type" value="Genomic_DNA"/>
</dbReference>
<sequence length="97" mass="10604">MSTLYPHNSPLSPTVFSLSSKQKLIQLPSGSDLAMMTPPQSMINTPLLPHQKTGPAFLWDQEIPNGKLAYNLWATSPPGSTCNARHIITIIVISSFE</sequence>
<protein>
    <submittedName>
        <fullName evidence="1">Uncharacterized protein</fullName>
    </submittedName>
</protein>
<proteinExistence type="predicted"/>
<evidence type="ECO:0000313" key="1">
    <source>
        <dbReference type="EMBL" id="MBW0576042.1"/>
    </source>
</evidence>
<reference evidence="1" key="1">
    <citation type="submission" date="2021-03" db="EMBL/GenBank/DDBJ databases">
        <title>Draft genome sequence of rust myrtle Austropuccinia psidii MF-1, a brazilian biotype.</title>
        <authorList>
            <person name="Quecine M.C."/>
            <person name="Pachon D.M.R."/>
            <person name="Bonatelli M.L."/>
            <person name="Correr F.H."/>
            <person name="Franceschini L.M."/>
            <person name="Leite T.F."/>
            <person name="Margarido G.R.A."/>
            <person name="Almeida C.A."/>
            <person name="Ferrarezi J.A."/>
            <person name="Labate C.A."/>
        </authorList>
    </citation>
    <scope>NUCLEOTIDE SEQUENCE</scope>
    <source>
        <strain evidence="1">MF-1</strain>
    </source>
</reference>
<accession>A0A9Q3K843</accession>
<name>A0A9Q3K843_9BASI</name>
<comment type="caution">
    <text evidence="1">The sequence shown here is derived from an EMBL/GenBank/DDBJ whole genome shotgun (WGS) entry which is preliminary data.</text>
</comment>
<dbReference type="AlphaFoldDB" id="A0A9Q3K843"/>
<dbReference type="Proteomes" id="UP000765509">
    <property type="component" value="Unassembled WGS sequence"/>
</dbReference>
<gene>
    <name evidence="1" type="ORF">O181_115757</name>
</gene>
<keyword evidence="2" id="KW-1185">Reference proteome</keyword>